<name>A0ABX0HT95_9BURK</name>
<dbReference type="PANTHER" id="PTHR42923:SF47">
    <property type="entry name" value="BLR3003 PROTEIN"/>
    <property type="match status" value="1"/>
</dbReference>
<sequence>MDRRTHARAGTVTARVAVVGAGWAGLSAAVRLTAAGLQPTVFEMAPRGGGRARSLGDGDEGLDNGQHILIGAYSRTLALMREVGADPGTLLERRPLALTRPDGSGLALPPGPPALAFVRAVLAARGWTWRDKASLLRTAAGWAAGGFRCPPGATVATLCRGLAPRVRTELIDPLCVAALNTPAHEASGEVMLRVLRDALFGGAGAADLLLPRHPLSGLLPDPAAAWLRARGAELRCARRVSSLSAAAGGWVIDGETFDAVVLAASATEAARLTAALAPAWSAEARSLRYEPIVTVYLDAPGGTLPCVMTTLRDGPDAPAQFAFDHGRLGGRSGRSAWVVSGARPWIDRGLEACAAAVLEQARPMLPAATVCRTVADKRATFRCTPGLRRPPAAIAPRLWAAGDYVAGPYPATLEGAVRAGENAAAGVLHELDAPDGRHPAA</sequence>
<organism evidence="2 3">
    <name type="scientific">Rubrivivax benzoatilyticus</name>
    <dbReference type="NCBI Taxonomy" id="316997"/>
    <lineage>
        <taxon>Bacteria</taxon>
        <taxon>Pseudomonadati</taxon>
        <taxon>Pseudomonadota</taxon>
        <taxon>Betaproteobacteria</taxon>
        <taxon>Burkholderiales</taxon>
        <taxon>Sphaerotilaceae</taxon>
        <taxon>Rubrivivax</taxon>
    </lineage>
</organism>
<dbReference type="EMBL" id="JAAOCD010000003">
    <property type="protein sequence ID" value="NHK98234.1"/>
    <property type="molecule type" value="Genomic_DNA"/>
</dbReference>
<keyword evidence="3" id="KW-1185">Reference proteome</keyword>
<dbReference type="Gene3D" id="3.90.660.10">
    <property type="match status" value="1"/>
</dbReference>
<reference evidence="2 3" key="1">
    <citation type="submission" date="2020-03" db="EMBL/GenBank/DDBJ databases">
        <title>Rubrivivax benzoatilyticus JA2 (sequenced after 10 years sub-culturing).</title>
        <authorList>
            <person name="Gupta D."/>
            <person name="Chintalapati S."/>
            <person name="Chintalapati V.R."/>
        </authorList>
    </citation>
    <scope>NUCLEOTIDE SEQUENCE [LARGE SCALE GENOMIC DNA]</scope>
    <source>
        <strain evidence="2 3">JA2-Mal</strain>
    </source>
</reference>
<feature type="domain" description="Amine oxidase" evidence="1">
    <location>
        <begin position="24"/>
        <end position="428"/>
    </location>
</feature>
<evidence type="ECO:0000313" key="2">
    <source>
        <dbReference type="EMBL" id="NHK98234.1"/>
    </source>
</evidence>
<gene>
    <name evidence="2" type="ORF">G7087_07575</name>
</gene>
<protein>
    <submittedName>
        <fullName evidence="2">NAD(P)-binding protein</fullName>
    </submittedName>
</protein>
<dbReference type="Pfam" id="PF01593">
    <property type="entry name" value="Amino_oxidase"/>
    <property type="match status" value="1"/>
</dbReference>
<dbReference type="InterPro" id="IPR002937">
    <property type="entry name" value="Amino_oxidase"/>
</dbReference>
<proteinExistence type="predicted"/>
<dbReference type="Proteomes" id="UP000802098">
    <property type="component" value="Unassembled WGS sequence"/>
</dbReference>
<dbReference type="InterPro" id="IPR036188">
    <property type="entry name" value="FAD/NAD-bd_sf"/>
</dbReference>
<dbReference type="InterPro" id="IPR017830">
    <property type="entry name" value="SQase_HpnE"/>
</dbReference>
<dbReference type="PRINTS" id="PR00419">
    <property type="entry name" value="ADXRDTASE"/>
</dbReference>
<evidence type="ECO:0000313" key="3">
    <source>
        <dbReference type="Proteomes" id="UP000802098"/>
    </source>
</evidence>
<dbReference type="NCBIfam" id="TIGR03467">
    <property type="entry name" value="HpnE"/>
    <property type="match status" value="1"/>
</dbReference>
<dbReference type="Gene3D" id="3.50.50.60">
    <property type="entry name" value="FAD/NAD(P)-binding domain"/>
    <property type="match status" value="2"/>
</dbReference>
<evidence type="ECO:0000259" key="1">
    <source>
        <dbReference type="Pfam" id="PF01593"/>
    </source>
</evidence>
<accession>A0ABX0HT95</accession>
<dbReference type="SUPFAM" id="SSF51905">
    <property type="entry name" value="FAD/NAD(P)-binding domain"/>
    <property type="match status" value="1"/>
</dbReference>
<dbReference type="PANTHER" id="PTHR42923">
    <property type="entry name" value="PROTOPORPHYRINOGEN OXIDASE"/>
    <property type="match status" value="1"/>
</dbReference>
<comment type="caution">
    <text evidence="2">The sequence shown here is derived from an EMBL/GenBank/DDBJ whole genome shotgun (WGS) entry which is preliminary data.</text>
</comment>
<dbReference type="InterPro" id="IPR050464">
    <property type="entry name" value="Zeta_carotene_desat/Oxidored"/>
</dbReference>